<reference evidence="2" key="1">
    <citation type="journal article" date="2020" name="Stud. Mycol.">
        <title>101 Dothideomycetes genomes: a test case for predicting lifestyles and emergence of pathogens.</title>
        <authorList>
            <person name="Haridas S."/>
            <person name="Albert R."/>
            <person name="Binder M."/>
            <person name="Bloem J."/>
            <person name="Labutti K."/>
            <person name="Salamov A."/>
            <person name="Andreopoulos B."/>
            <person name="Baker S."/>
            <person name="Barry K."/>
            <person name="Bills G."/>
            <person name="Bluhm B."/>
            <person name="Cannon C."/>
            <person name="Castanera R."/>
            <person name="Culley D."/>
            <person name="Daum C."/>
            <person name="Ezra D."/>
            <person name="Gonzalez J."/>
            <person name="Henrissat B."/>
            <person name="Kuo A."/>
            <person name="Liang C."/>
            <person name="Lipzen A."/>
            <person name="Lutzoni F."/>
            <person name="Magnuson J."/>
            <person name="Mondo S."/>
            <person name="Nolan M."/>
            <person name="Ohm R."/>
            <person name="Pangilinan J."/>
            <person name="Park H.-J."/>
            <person name="Ramirez L."/>
            <person name="Alfaro M."/>
            <person name="Sun H."/>
            <person name="Tritt A."/>
            <person name="Yoshinaga Y."/>
            <person name="Zwiers L.-H."/>
            <person name="Turgeon B."/>
            <person name="Goodwin S."/>
            <person name="Spatafora J."/>
            <person name="Crous P."/>
            <person name="Grigoriev I."/>
        </authorList>
    </citation>
    <scope>NUCLEOTIDE SEQUENCE</scope>
    <source>
        <strain evidence="2">CBS 116005</strain>
    </source>
</reference>
<evidence type="ECO:0000313" key="3">
    <source>
        <dbReference type="Proteomes" id="UP000799436"/>
    </source>
</evidence>
<dbReference type="OrthoDB" id="10497249at2759"/>
<name>A0A6G1KX99_9PEZI</name>
<sequence>MCCSNRRRRGQTPAMVSSMTTDKYQQHRVGDQAIAAGSPEDPTRTRASQDILPDVANDEIKGRVTTSVYPPRYEDVVVNRTAVFLDPESPGLGVAGQQQQGRWMRVPEPAHQNSASRPSLSSSSSDAYSLHGFNDVVDGFRAMQMRINGASADRKQCADWLRRNTRLMREPGKRRTRRKRRQLRRSGSSRRGPGVAGAVEWA</sequence>
<keyword evidence="3" id="KW-1185">Reference proteome</keyword>
<organism evidence="2 3">
    <name type="scientific">Teratosphaeria nubilosa</name>
    <dbReference type="NCBI Taxonomy" id="161662"/>
    <lineage>
        <taxon>Eukaryota</taxon>
        <taxon>Fungi</taxon>
        <taxon>Dikarya</taxon>
        <taxon>Ascomycota</taxon>
        <taxon>Pezizomycotina</taxon>
        <taxon>Dothideomycetes</taxon>
        <taxon>Dothideomycetidae</taxon>
        <taxon>Mycosphaerellales</taxon>
        <taxon>Teratosphaeriaceae</taxon>
        <taxon>Teratosphaeria</taxon>
    </lineage>
</organism>
<feature type="region of interest" description="Disordered" evidence="1">
    <location>
        <begin position="165"/>
        <end position="202"/>
    </location>
</feature>
<feature type="compositionally biased region" description="Basic residues" evidence="1">
    <location>
        <begin position="1"/>
        <end position="10"/>
    </location>
</feature>
<gene>
    <name evidence="2" type="ORF">EJ03DRAFT_222848</name>
</gene>
<feature type="compositionally biased region" description="Basic residues" evidence="1">
    <location>
        <begin position="174"/>
        <end position="188"/>
    </location>
</feature>
<dbReference type="EMBL" id="ML995906">
    <property type="protein sequence ID" value="KAF2764889.1"/>
    <property type="molecule type" value="Genomic_DNA"/>
</dbReference>
<dbReference type="Proteomes" id="UP000799436">
    <property type="component" value="Unassembled WGS sequence"/>
</dbReference>
<proteinExistence type="predicted"/>
<protein>
    <submittedName>
        <fullName evidence="2">Uncharacterized protein</fullName>
    </submittedName>
</protein>
<dbReference type="AlphaFoldDB" id="A0A6G1KX99"/>
<accession>A0A6G1KX99</accession>
<evidence type="ECO:0000256" key="1">
    <source>
        <dbReference type="SAM" id="MobiDB-lite"/>
    </source>
</evidence>
<feature type="region of interest" description="Disordered" evidence="1">
    <location>
        <begin position="1"/>
        <end position="24"/>
    </location>
</feature>
<evidence type="ECO:0000313" key="2">
    <source>
        <dbReference type="EMBL" id="KAF2764889.1"/>
    </source>
</evidence>
<feature type="compositionally biased region" description="Polar residues" evidence="1">
    <location>
        <begin position="14"/>
        <end position="23"/>
    </location>
</feature>